<evidence type="ECO:0000256" key="6">
    <source>
        <dbReference type="ARBA" id="ARBA00022617"/>
    </source>
</evidence>
<comment type="caution">
    <text evidence="19">The sequence shown here is derived from an EMBL/GenBank/DDBJ whole genome shotgun (WGS) entry which is preliminary data.</text>
</comment>
<keyword evidence="9 17" id="KW-0732">Signal</keyword>
<evidence type="ECO:0000256" key="1">
    <source>
        <dbReference type="ARBA" id="ARBA00004609"/>
    </source>
</evidence>
<keyword evidence="10 15" id="KW-0408">Iron</keyword>
<keyword evidence="8 15" id="KW-0479">Metal-binding</keyword>
<feature type="domain" description="CFEM" evidence="18">
    <location>
        <begin position="41"/>
        <end position="152"/>
    </location>
</feature>
<dbReference type="Pfam" id="PF05730">
    <property type="entry name" value="CFEM"/>
    <property type="match status" value="2"/>
</dbReference>
<keyword evidence="5" id="KW-0964">Secreted</keyword>
<comment type="subcellular location">
    <subcellularLocation>
        <location evidence="1">Cell membrane</location>
        <topology evidence="1">Lipid-anchor</topology>
        <topology evidence="1">GPI-anchor</topology>
    </subcellularLocation>
    <subcellularLocation>
        <location evidence="2">Secreted</location>
    </subcellularLocation>
</comment>
<keyword evidence="11" id="KW-0472">Membrane</keyword>
<evidence type="ECO:0000256" key="5">
    <source>
        <dbReference type="ARBA" id="ARBA00022525"/>
    </source>
</evidence>
<dbReference type="PANTHER" id="PTHR37928:SF2">
    <property type="entry name" value="GPI ANCHORED CFEM DOMAIN PROTEIN (AFU_ORTHOLOGUE AFUA_6G10580)"/>
    <property type="match status" value="1"/>
</dbReference>
<keyword evidence="12 15" id="KW-1015">Disulfide bond</keyword>
<evidence type="ECO:0000256" key="11">
    <source>
        <dbReference type="ARBA" id="ARBA00023136"/>
    </source>
</evidence>
<dbReference type="InterPro" id="IPR008427">
    <property type="entry name" value="Extracellular_membr_CFEM_dom"/>
</dbReference>
<dbReference type="GO" id="GO:0098552">
    <property type="term" value="C:side of membrane"/>
    <property type="evidence" value="ECO:0007669"/>
    <property type="project" value="UniProtKB-KW"/>
</dbReference>
<evidence type="ECO:0000313" key="20">
    <source>
        <dbReference type="Proteomes" id="UP001152885"/>
    </source>
</evidence>
<keyword evidence="7" id="KW-0336">GPI-anchor</keyword>
<feature type="disulfide bond" evidence="15">
    <location>
        <begin position="83"/>
        <end position="90"/>
    </location>
</feature>
<name>A0A9W4XC41_9ASCO</name>
<evidence type="ECO:0000256" key="12">
    <source>
        <dbReference type="ARBA" id="ARBA00023157"/>
    </source>
</evidence>
<feature type="chain" id="PRO_5040740559" description="CFEM domain-containing protein" evidence="17">
    <location>
        <begin position="20"/>
        <end position="596"/>
    </location>
</feature>
<evidence type="ECO:0000256" key="15">
    <source>
        <dbReference type="PROSITE-ProRule" id="PRU01356"/>
    </source>
</evidence>
<evidence type="ECO:0000256" key="10">
    <source>
        <dbReference type="ARBA" id="ARBA00023004"/>
    </source>
</evidence>
<evidence type="ECO:0000256" key="13">
    <source>
        <dbReference type="ARBA" id="ARBA00023180"/>
    </source>
</evidence>
<dbReference type="OrthoDB" id="2496787at2759"/>
<proteinExistence type="inferred from homology"/>
<feature type="disulfide bond" evidence="15">
    <location>
        <begin position="73"/>
        <end position="104"/>
    </location>
</feature>
<evidence type="ECO:0000259" key="18">
    <source>
        <dbReference type="PROSITE" id="PS52012"/>
    </source>
</evidence>
<dbReference type="PROSITE" id="PS52012">
    <property type="entry name" value="CFEM"/>
    <property type="match status" value="2"/>
</dbReference>
<evidence type="ECO:0000256" key="3">
    <source>
        <dbReference type="ARBA" id="ARBA00010031"/>
    </source>
</evidence>
<accession>A0A9W4XC41</accession>
<dbReference type="EMBL" id="CANTUO010000006">
    <property type="protein sequence ID" value="CAI5760128.1"/>
    <property type="molecule type" value="Genomic_DNA"/>
</dbReference>
<dbReference type="AlphaFoldDB" id="A0A9W4XC41"/>
<feature type="compositionally biased region" description="Low complexity" evidence="16">
    <location>
        <begin position="156"/>
        <end position="170"/>
    </location>
</feature>
<evidence type="ECO:0000256" key="7">
    <source>
        <dbReference type="ARBA" id="ARBA00022622"/>
    </source>
</evidence>
<evidence type="ECO:0000256" key="14">
    <source>
        <dbReference type="ARBA" id="ARBA00023288"/>
    </source>
</evidence>
<dbReference type="GO" id="GO:0005886">
    <property type="term" value="C:plasma membrane"/>
    <property type="evidence" value="ECO:0007669"/>
    <property type="project" value="UniProtKB-SubCell"/>
</dbReference>
<dbReference type="PANTHER" id="PTHR37928">
    <property type="entry name" value="CFEM DOMAIN PROTEIN (AFU_ORTHOLOGUE AFUA_6G14090)"/>
    <property type="match status" value="1"/>
</dbReference>
<keyword evidence="13" id="KW-0325">Glycoprotein</keyword>
<feature type="disulfide bond" evidence="15">
    <location>
        <begin position="240"/>
        <end position="247"/>
    </location>
</feature>
<feature type="disulfide bond" evidence="15">
    <location>
        <begin position="69"/>
        <end position="109"/>
    </location>
</feature>
<evidence type="ECO:0000256" key="9">
    <source>
        <dbReference type="ARBA" id="ARBA00022729"/>
    </source>
</evidence>
<comment type="similarity">
    <text evidence="3">Belongs to the RBT5 family.</text>
</comment>
<evidence type="ECO:0000256" key="2">
    <source>
        <dbReference type="ARBA" id="ARBA00004613"/>
    </source>
</evidence>
<evidence type="ECO:0000256" key="16">
    <source>
        <dbReference type="SAM" id="MobiDB-lite"/>
    </source>
</evidence>
<feature type="disulfide bond" evidence="15">
    <location>
        <begin position="92"/>
        <end position="125"/>
    </location>
</feature>
<sequence>MKFSIVSSFVLLSPTIVSAIAVSSPRITDAPVLKREDEEENPYATYPSVARTASINGFADLIYDQMPDCAKACMYANTGVTPCPYWDTGCLCIMPDFVGEIAQCVAESCRGQDVNDVRSLATSQCSRAGVWDPYWMLNADDDALLSSAAAQTTESSSSSSLSSISSSSSLPQETEGSESSEIQPSNSSSQPTTTDLPISSSSSSTTAIARTATINGFADRVYDNMPECAKSCLDVDTGVCPYWDTGCLCVLPNIAGPIGACIAENCSGEDVVTATQLGQSACSSAGVTNSGYWLYPESVAAQLAYAATALPSSSTTIESSVTSESSEFQSSFVSQTSEVSETSFSSQSASTESSLPISSDFQSSLAPVASSSVTESLPSEVSEFLSSSSIANQNSTIFEQATITETICTLCTQQSSLNNEQSSINNVHSSVISEVNKVITTVVSCESEKASIETILKTATETVVINSCNSVKSELESIETEAYHHLSSLEAQQESCVSKITELAQSQQSIASEIIKTATDDEYVKSIQNQASIAQNNAIGAYQSGEDVKESINSLISQETAIVEEQPSVQLANEGNKNIITLTFSIIFISFISMMI</sequence>
<keyword evidence="4" id="KW-1003">Cell membrane</keyword>
<keyword evidence="20" id="KW-1185">Reference proteome</keyword>
<dbReference type="GO" id="GO:0005576">
    <property type="term" value="C:extracellular region"/>
    <property type="evidence" value="ECO:0007669"/>
    <property type="project" value="UniProtKB-SubCell"/>
</dbReference>
<feature type="disulfide bond" evidence="15">
    <location>
        <begin position="249"/>
        <end position="282"/>
    </location>
</feature>
<organism evidence="19 20">
    <name type="scientific">Candida verbasci</name>
    <dbReference type="NCBI Taxonomy" id="1227364"/>
    <lineage>
        <taxon>Eukaryota</taxon>
        <taxon>Fungi</taxon>
        <taxon>Dikarya</taxon>
        <taxon>Ascomycota</taxon>
        <taxon>Saccharomycotina</taxon>
        <taxon>Pichiomycetes</taxon>
        <taxon>Debaryomycetaceae</taxon>
        <taxon>Candida/Lodderomyces clade</taxon>
        <taxon>Candida</taxon>
    </lineage>
</organism>
<evidence type="ECO:0000256" key="17">
    <source>
        <dbReference type="SAM" id="SignalP"/>
    </source>
</evidence>
<evidence type="ECO:0000256" key="8">
    <source>
        <dbReference type="ARBA" id="ARBA00022723"/>
    </source>
</evidence>
<reference evidence="19" key="1">
    <citation type="submission" date="2022-12" db="EMBL/GenBank/DDBJ databases">
        <authorList>
            <person name="Brejova B."/>
        </authorList>
    </citation>
    <scope>NUCLEOTIDE SEQUENCE</scope>
</reference>
<gene>
    <name evidence="19" type="ORF">CANVERA_P4638</name>
</gene>
<protein>
    <recommendedName>
        <fullName evidence="18">CFEM domain-containing protein</fullName>
    </recommendedName>
</protein>
<feature type="binding site" description="axial binding residue" evidence="15">
    <location>
        <position position="87"/>
    </location>
    <ligand>
        <name>heme</name>
        <dbReference type="ChEBI" id="CHEBI:30413"/>
    </ligand>
    <ligandPart>
        <name>Fe</name>
        <dbReference type="ChEBI" id="CHEBI:18248"/>
    </ligandPart>
</feature>
<dbReference type="SMART" id="SM00747">
    <property type="entry name" value="CFEM"/>
    <property type="match status" value="2"/>
</dbReference>
<comment type="caution">
    <text evidence="15">Lacks conserved residue(s) required for the propagation of feature annotation.</text>
</comment>
<dbReference type="Proteomes" id="UP001152885">
    <property type="component" value="Unassembled WGS sequence"/>
</dbReference>
<dbReference type="GO" id="GO:0046872">
    <property type="term" value="F:metal ion binding"/>
    <property type="evidence" value="ECO:0007669"/>
    <property type="project" value="UniProtKB-UniRule"/>
</dbReference>
<dbReference type="InterPro" id="IPR051735">
    <property type="entry name" value="CFEM_domain"/>
</dbReference>
<evidence type="ECO:0000313" key="19">
    <source>
        <dbReference type="EMBL" id="CAI5760128.1"/>
    </source>
</evidence>
<feature type="domain" description="CFEM" evidence="18">
    <location>
        <begin position="200"/>
        <end position="310"/>
    </location>
</feature>
<feature type="signal peptide" evidence="17">
    <location>
        <begin position="1"/>
        <end position="19"/>
    </location>
</feature>
<feature type="region of interest" description="Disordered" evidence="16">
    <location>
        <begin position="156"/>
        <end position="204"/>
    </location>
</feature>
<feature type="binding site" description="axial binding residue" evidence="15">
    <location>
        <position position="244"/>
    </location>
    <ligand>
        <name>heme</name>
        <dbReference type="ChEBI" id="CHEBI:30413"/>
    </ligand>
    <ligandPart>
        <name>Fe</name>
        <dbReference type="ChEBI" id="CHEBI:18248"/>
    </ligandPart>
</feature>
<evidence type="ECO:0000256" key="4">
    <source>
        <dbReference type="ARBA" id="ARBA00022475"/>
    </source>
</evidence>
<keyword evidence="14" id="KW-0449">Lipoprotein</keyword>
<feature type="compositionally biased region" description="Low complexity" evidence="16">
    <location>
        <begin position="177"/>
        <end position="204"/>
    </location>
</feature>
<keyword evidence="6 15" id="KW-0349">Heme</keyword>